<protein>
    <submittedName>
        <fullName evidence="2">Uncharacterized protein</fullName>
    </submittedName>
</protein>
<reference evidence="2 3" key="1">
    <citation type="submission" date="2015-12" db="EMBL/GenBank/DDBJ databases">
        <title>Draft genome sequnece of Fervidicola ferrireducens strain Y170.</title>
        <authorList>
            <person name="Patel B.K."/>
        </authorList>
    </citation>
    <scope>NUCLEOTIDE SEQUENCE [LARGE SCALE GENOMIC DNA]</scope>
    <source>
        <strain evidence="2 3">Y170</strain>
    </source>
</reference>
<dbReference type="OrthoDB" id="1787531at2"/>
<dbReference type="STRING" id="520764.AN618_23850"/>
<gene>
    <name evidence="2" type="ORF">AN618_23850</name>
</gene>
<dbReference type="Proteomes" id="UP000070427">
    <property type="component" value="Unassembled WGS sequence"/>
</dbReference>
<proteinExistence type="predicted"/>
<organism evidence="2 3">
    <name type="scientific">Fervidicola ferrireducens</name>
    <dbReference type="NCBI Taxonomy" id="520764"/>
    <lineage>
        <taxon>Bacteria</taxon>
        <taxon>Bacillati</taxon>
        <taxon>Bacillota</taxon>
        <taxon>Clostridia</taxon>
        <taxon>Thermosediminibacterales</taxon>
        <taxon>Thermosediminibacteraceae</taxon>
        <taxon>Fervidicola</taxon>
    </lineage>
</organism>
<dbReference type="Gene3D" id="3.40.50.2300">
    <property type="match status" value="1"/>
</dbReference>
<feature type="compositionally biased region" description="Basic and acidic residues" evidence="1">
    <location>
        <begin position="160"/>
        <end position="176"/>
    </location>
</feature>
<evidence type="ECO:0000313" key="3">
    <source>
        <dbReference type="Proteomes" id="UP000070427"/>
    </source>
</evidence>
<name>A0A140L0U6_9FIRM</name>
<dbReference type="AlphaFoldDB" id="A0A140L0U6"/>
<dbReference type="InterPro" id="IPR011006">
    <property type="entry name" value="CheY-like_superfamily"/>
</dbReference>
<dbReference type="RefSeq" id="WP_066355484.1">
    <property type="nucleotide sequence ID" value="NZ_LOED01000056.1"/>
</dbReference>
<dbReference type="SUPFAM" id="SSF52172">
    <property type="entry name" value="CheY-like"/>
    <property type="match status" value="1"/>
</dbReference>
<dbReference type="EMBL" id="LOED01000056">
    <property type="protein sequence ID" value="KXG74171.1"/>
    <property type="molecule type" value="Genomic_DNA"/>
</dbReference>
<evidence type="ECO:0000313" key="2">
    <source>
        <dbReference type="EMBL" id="KXG74171.1"/>
    </source>
</evidence>
<evidence type="ECO:0000256" key="1">
    <source>
        <dbReference type="SAM" id="MobiDB-lite"/>
    </source>
</evidence>
<feature type="compositionally biased region" description="Polar residues" evidence="1">
    <location>
        <begin position="181"/>
        <end position="198"/>
    </location>
</feature>
<keyword evidence="3" id="KW-1185">Reference proteome</keyword>
<sequence>MRLLLATENKELDEYIKENADDDIEVVGEVYYREALVDAIRQYRCDTVLLSIYLSGEKDILDVIFLARMADARIVVLMNKDDERAHELVAMGVYDLLFSPVPVTQIMEVLKNPKTFSRILKELGTPWRPEAKNLKSRIRDFFSRFKVSSNMETQQPTIQFKEEEPAKPKKPQETPFKETLLQRQSTESRLTETDLSNTCIENSGEETIFTGNSNIGINKKDELERRKEQYDEKTYPNNEGQESNEEFFTGIAVTNEAEKKPSRKAIKGKHQAVEDRLIGHPDVPCNTTQQKKSVGVGLKQSITTPVVDLRARGIAVMNALERAGGTSFAIALAKAFQTKGYKVRVVDVGGGISKWLRNDSIECSDGKEISVLPGCITIFDSGSELNKDILPLAEYLFIIVDGRDDINPTWIMPYVPGKTYLIGTKGADEEKLAALAELKMVNFLFSLPEAPELLRAEQEGKSVLPKNWRKYLNIIVSEIAAPN</sequence>
<dbReference type="InParanoid" id="A0A140L0U6"/>
<accession>A0A140L0U6</accession>
<comment type="caution">
    <text evidence="2">The sequence shown here is derived from an EMBL/GenBank/DDBJ whole genome shotgun (WGS) entry which is preliminary data.</text>
</comment>
<feature type="region of interest" description="Disordered" evidence="1">
    <location>
        <begin position="150"/>
        <end position="198"/>
    </location>
</feature>